<dbReference type="InterPro" id="IPR036388">
    <property type="entry name" value="WH-like_DNA-bd_sf"/>
</dbReference>
<name>A0A0T9U675_YERAE</name>
<protein>
    <submittedName>
        <fullName evidence="6">Signal transduction response regulator,C-terminal effector</fullName>
    </submittedName>
</protein>
<evidence type="ECO:0000259" key="5">
    <source>
        <dbReference type="PROSITE" id="PS51755"/>
    </source>
</evidence>
<evidence type="ECO:0000313" key="6">
    <source>
        <dbReference type="EMBL" id="CNL21961.1"/>
    </source>
</evidence>
<dbReference type="GO" id="GO:0003677">
    <property type="term" value="F:DNA binding"/>
    <property type="evidence" value="ECO:0007669"/>
    <property type="project" value="UniProtKB-UniRule"/>
</dbReference>
<accession>A0A0T9U675</accession>
<dbReference type="Pfam" id="PF00486">
    <property type="entry name" value="Trans_reg_C"/>
    <property type="match status" value="1"/>
</dbReference>
<dbReference type="InterPro" id="IPR001867">
    <property type="entry name" value="OmpR/PhoB-type_DNA-bd"/>
</dbReference>
<dbReference type="SMART" id="SM00862">
    <property type="entry name" value="Trans_reg_C"/>
    <property type="match status" value="1"/>
</dbReference>
<evidence type="ECO:0000256" key="1">
    <source>
        <dbReference type="ARBA" id="ARBA00023125"/>
    </source>
</evidence>
<feature type="region of interest" description="Disordered" evidence="3">
    <location>
        <begin position="148"/>
        <end position="180"/>
    </location>
</feature>
<dbReference type="InterPro" id="IPR016032">
    <property type="entry name" value="Sig_transdc_resp-reg_C-effctor"/>
</dbReference>
<sequence>MVVSCYQWSISANIKMKKCQYKVNKWSIDLSTGFITHQETGEQKRLGEYQLKLLTVLLQHTGQILSRDELTDLVWKRRVIGNNSLPNAIHTLRVALGDDKKQQRIIQTIPKIGYLLDATYCEVIELDEEPFIQNNNVILDDQLIAHQESPDNSNHSLPAVDADNTEEQPATAANSSEEFDTLDKQTVESAVGHTAKTAYGLSEERHSSTMLALSKPQKRIKSNRLKILISSLSIVALGGGIALYLAVQQNTATTYHATELGAGTYSNIRMYQIADNRFDKQNADDLYARIKNTLYKTDKDLKTKQAHLQIYYHISLRRLDYTISVETRCDKKQLNMTIYHWRQDDNLLNNVIYNETERKINEIPSC</sequence>
<evidence type="ECO:0000256" key="3">
    <source>
        <dbReference type="SAM" id="MobiDB-lite"/>
    </source>
</evidence>
<evidence type="ECO:0000256" key="4">
    <source>
        <dbReference type="SAM" id="Phobius"/>
    </source>
</evidence>
<dbReference type="PROSITE" id="PS51755">
    <property type="entry name" value="OMPR_PHOB"/>
    <property type="match status" value="1"/>
</dbReference>
<dbReference type="EMBL" id="CQEM01000009">
    <property type="protein sequence ID" value="CNL21961.1"/>
    <property type="molecule type" value="Genomic_DNA"/>
</dbReference>
<evidence type="ECO:0000256" key="2">
    <source>
        <dbReference type="PROSITE-ProRule" id="PRU01091"/>
    </source>
</evidence>
<keyword evidence="1 2" id="KW-0238">DNA-binding</keyword>
<dbReference type="Proteomes" id="UP000040088">
    <property type="component" value="Unassembled WGS sequence"/>
</dbReference>
<gene>
    <name evidence="6" type="primary">cadC_2</name>
    <name evidence="6" type="ORF">ERS008460_02237</name>
</gene>
<dbReference type="AlphaFoldDB" id="A0A0T9U675"/>
<evidence type="ECO:0000313" key="7">
    <source>
        <dbReference type="Proteomes" id="UP000040088"/>
    </source>
</evidence>
<feature type="transmembrane region" description="Helical" evidence="4">
    <location>
        <begin position="227"/>
        <end position="247"/>
    </location>
</feature>
<feature type="domain" description="OmpR/PhoB-type" evidence="5">
    <location>
        <begin position="18"/>
        <end position="118"/>
    </location>
</feature>
<keyword evidence="4" id="KW-0472">Membrane</keyword>
<reference evidence="7" key="1">
    <citation type="submission" date="2015-03" db="EMBL/GenBank/DDBJ databases">
        <authorList>
            <consortium name="Pathogen Informatics"/>
        </authorList>
    </citation>
    <scope>NUCLEOTIDE SEQUENCE [LARGE SCALE GENOMIC DNA]</scope>
    <source>
        <strain evidence="7">IP27925</strain>
    </source>
</reference>
<feature type="compositionally biased region" description="Polar residues" evidence="3">
    <location>
        <begin position="167"/>
        <end position="176"/>
    </location>
</feature>
<keyword evidence="4" id="KW-0812">Transmembrane</keyword>
<dbReference type="GO" id="GO:0000160">
    <property type="term" value="P:phosphorelay signal transduction system"/>
    <property type="evidence" value="ECO:0007669"/>
    <property type="project" value="InterPro"/>
</dbReference>
<dbReference type="Gene3D" id="1.10.10.10">
    <property type="entry name" value="Winged helix-like DNA-binding domain superfamily/Winged helix DNA-binding domain"/>
    <property type="match status" value="1"/>
</dbReference>
<dbReference type="GO" id="GO:0006355">
    <property type="term" value="P:regulation of DNA-templated transcription"/>
    <property type="evidence" value="ECO:0007669"/>
    <property type="project" value="InterPro"/>
</dbReference>
<dbReference type="CDD" id="cd00383">
    <property type="entry name" value="trans_reg_C"/>
    <property type="match status" value="1"/>
</dbReference>
<organism evidence="6 7">
    <name type="scientific">Yersinia aleksiciae</name>
    <dbReference type="NCBI Taxonomy" id="263819"/>
    <lineage>
        <taxon>Bacteria</taxon>
        <taxon>Pseudomonadati</taxon>
        <taxon>Pseudomonadota</taxon>
        <taxon>Gammaproteobacteria</taxon>
        <taxon>Enterobacterales</taxon>
        <taxon>Yersiniaceae</taxon>
        <taxon>Yersinia</taxon>
    </lineage>
</organism>
<feature type="DNA-binding region" description="OmpR/PhoB-type" evidence="2">
    <location>
        <begin position="18"/>
        <end position="118"/>
    </location>
</feature>
<dbReference type="SUPFAM" id="SSF46894">
    <property type="entry name" value="C-terminal effector domain of the bipartite response regulators"/>
    <property type="match status" value="1"/>
</dbReference>
<keyword evidence="4" id="KW-1133">Transmembrane helix</keyword>
<proteinExistence type="predicted"/>